<name>A0A0M3K099_ANISI</name>
<reference evidence="2 3" key="2">
    <citation type="submission" date="2018-11" db="EMBL/GenBank/DDBJ databases">
        <authorList>
            <consortium name="Pathogen Informatics"/>
        </authorList>
    </citation>
    <scope>NUCLEOTIDE SEQUENCE [LARGE SCALE GENOMIC DNA]</scope>
</reference>
<dbReference type="EMBL" id="UYRR01031459">
    <property type="protein sequence ID" value="VDK50273.1"/>
    <property type="molecule type" value="Genomic_DNA"/>
</dbReference>
<accession>A0A0M3K099</accession>
<feature type="transmembrane region" description="Helical" evidence="1">
    <location>
        <begin position="184"/>
        <end position="203"/>
    </location>
</feature>
<dbReference type="OrthoDB" id="5875379at2759"/>
<feature type="transmembrane region" description="Helical" evidence="1">
    <location>
        <begin position="99"/>
        <end position="121"/>
    </location>
</feature>
<reference evidence="4" key="1">
    <citation type="submission" date="2017-02" db="UniProtKB">
        <authorList>
            <consortium name="WormBaseParasite"/>
        </authorList>
    </citation>
    <scope>IDENTIFICATION</scope>
</reference>
<organism evidence="4">
    <name type="scientific">Anisakis simplex</name>
    <name type="common">Herring worm</name>
    <dbReference type="NCBI Taxonomy" id="6269"/>
    <lineage>
        <taxon>Eukaryota</taxon>
        <taxon>Metazoa</taxon>
        <taxon>Ecdysozoa</taxon>
        <taxon>Nematoda</taxon>
        <taxon>Chromadorea</taxon>
        <taxon>Rhabditida</taxon>
        <taxon>Spirurina</taxon>
        <taxon>Ascaridomorpha</taxon>
        <taxon>Ascaridoidea</taxon>
        <taxon>Anisakidae</taxon>
        <taxon>Anisakis</taxon>
        <taxon>Anisakis simplex complex</taxon>
    </lineage>
</organism>
<evidence type="ECO:0000313" key="3">
    <source>
        <dbReference type="Proteomes" id="UP000267096"/>
    </source>
</evidence>
<feature type="transmembrane region" description="Helical" evidence="1">
    <location>
        <begin position="53"/>
        <end position="75"/>
    </location>
</feature>
<keyword evidence="3" id="KW-1185">Reference proteome</keyword>
<keyword evidence="1" id="KW-1133">Transmembrane helix</keyword>
<evidence type="ECO:0000256" key="1">
    <source>
        <dbReference type="SAM" id="Phobius"/>
    </source>
</evidence>
<proteinExistence type="predicted"/>
<feature type="transmembrane region" description="Helical" evidence="1">
    <location>
        <begin position="12"/>
        <end position="33"/>
    </location>
</feature>
<protein>
    <submittedName>
        <fullName evidence="4">G_PROTEIN_RECEP_F1_2 domain-containing protein</fullName>
    </submittedName>
</protein>
<sequence>MYDKNGVYFESSILIIEGTALIIGGGIVVVALLKTPRLAKQYPLIVAQQATALMIGLSMFLAGIGRIIILAFGYVEPRSSRFCVLMPWNLLSTWAEPSLPIMLLVISLDRLLSLVVPMTYFKSSFKLQIIQGEAQRVFEERQRQLTFTMLITCLFTVVFYAVPSAVVFITHNTKDSSLEIILRWYGRISEDITCLVIILILYFKQPDIAKAIKNMFRCIKSVHRSGTTVVC</sequence>
<feature type="transmembrane region" description="Helical" evidence="1">
    <location>
        <begin position="145"/>
        <end position="169"/>
    </location>
</feature>
<dbReference type="AlphaFoldDB" id="A0A0M3K099"/>
<dbReference type="WBParaSite" id="ASIM_0001422701-mRNA-1">
    <property type="protein sequence ID" value="ASIM_0001422701-mRNA-1"/>
    <property type="gene ID" value="ASIM_0001422701"/>
</dbReference>
<evidence type="ECO:0000313" key="2">
    <source>
        <dbReference type="EMBL" id="VDK50273.1"/>
    </source>
</evidence>
<evidence type="ECO:0000313" key="4">
    <source>
        <dbReference type="WBParaSite" id="ASIM_0001422701-mRNA-1"/>
    </source>
</evidence>
<keyword evidence="1" id="KW-0472">Membrane</keyword>
<dbReference type="Proteomes" id="UP000267096">
    <property type="component" value="Unassembled WGS sequence"/>
</dbReference>
<keyword evidence="1" id="KW-0812">Transmembrane</keyword>
<gene>
    <name evidence="2" type="ORF">ASIM_LOCUS13655</name>
</gene>